<keyword evidence="12" id="KW-0505">Motor protein</keyword>
<evidence type="ECO:0000256" key="6">
    <source>
        <dbReference type="ARBA" id="ARBA00022692"/>
    </source>
</evidence>
<dbReference type="UniPathway" id="UPA00085"/>
<dbReference type="PROSITE" id="PS50222">
    <property type="entry name" value="EF_HAND_2"/>
    <property type="match status" value="3"/>
</dbReference>
<dbReference type="OMA" id="FNQLVCR"/>
<feature type="domain" description="EF-hand" evidence="18">
    <location>
        <begin position="374"/>
        <end position="409"/>
    </location>
</feature>
<dbReference type="PROSITE" id="PS00018">
    <property type="entry name" value="EF_HAND_1"/>
    <property type="match status" value="1"/>
</dbReference>
<dbReference type="SMART" id="SM00563">
    <property type="entry name" value="PlsC"/>
    <property type="match status" value="1"/>
</dbReference>
<dbReference type="InterPro" id="IPR002048">
    <property type="entry name" value="EF_hand_dom"/>
</dbReference>
<dbReference type="FunFam" id="1.10.238.10:FF:000001">
    <property type="entry name" value="Calmodulin 1"/>
    <property type="match status" value="1"/>
</dbReference>
<name>L8H4L3_ACACF</name>
<evidence type="ECO:0000256" key="16">
    <source>
        <dbReference type="SAM" id="MobiDB-lite"/>
    </source>
</evidence>
<keyword evidence="20" id="KW-1185">Reference proteome</keyword>
<keyword evidence="5 19" id="KW-0808">Transferase</keyword>
<dbReference type="Pfam" id="PF01553">
    <property type="entry name" value="Acyltransferase"/>
    <property type="match status" value="1"/>
</dbReference>
<dbReference type="GO" id="GO:0005509">
    <property type="term" value="F:calcium ion binding"/>
    <property type="evidence" value="ECO:0007669"/>
    <property type="project" value="InterPro"/>
</dbReference>
<dbReference type="PANTHER" id="PTHR23063:SF52">
    <property type="entry name" value="LYSOPHOSPHATIDYLCHOLINE ACYLTRANSFERASE"/>
    <property type="match status" value="1"/>
</dbReference>
<dbReference type="GO" id="GO:0016020">
    <property type="term" value="C:membrane"/>
    <property type="evidence" value="ECO:0007669"/>
    <property type="project" value="UniProtKB-SubCell"/>
</dbReference>
<dbReference type="AlphaFoldDB" id="L8H4L3"/>
<feature type="transmembrane region" description="Helical" evidence="17">
    <location>
        <begin position="68"/>
        <end position="89"/>
    </location>
</feature>
<dbReference type="CDD" id="cd07991">
    <property type="entry name" value="LPLAT_LPCAT1-like"/>
    <property type="match status" value="1"/>
</dbReference>
<evidence type="ECO:0000256" key="3">
    <source>
        <dbReference type="ARBA" id="ARBA00008655"/>
    </source>
</evidence>
<dbReference type="InterPro" id="IPR018247">
    <property type="entry name" value="EF_Hand_1_Ca_BS"/>
</dbReference>
<evidence type="ECO:0000256" key="2">
    <source>
        <dbReference type="ARBA" id="ARBA00005074"/>
    </source>
</evidence>
<evidence type="ECO:0000256" key="13">
    <source>
        <dbReference type="ARBA" id="ARBA00023209"/>
    </source>
</evidence>
<evidence type="ECO:0000256" key="9">
    <source>
        <dbReference type="ARBA" id="ARBA00023098"/>
    </source>
</evidence>
<keyword evidence="10" id="KW-0518">Myosin</keyword>
<dbReference type="InterPro" id="IPR002123">
    <property type="entry name" value="Plipid/glycerol_acylTrfase"/>
</dbReference>
<dbReference type="GeneID" id="14920493"/>
<keyword evidence="14" id="KW-1208">Phospholipid metabolism</keyword>
<comment type="subcellular location">
    <subcellularLocation>
        <location evidence="1">Membrane</location>
    </subcellularLocation>
</comment>
<feature type="region of interest" description="Disordered" evidence="16">
    <location>
        <begin position="1"/>
        <end position="32"/>
    </location>
</feature>
<dbReference type="GO" id="GO:0008374">
    <property type="term" value="F:O-acyltransferase activity"/>
    <property type="evidence" value="ECO:0007669"/>
    <property type="project" value="InterPro"/>
</dbReference>
<accession>L8H4L3</accession>
<dbReference type="EMBL" id="KB007932">
    <property type="protein sequence ID" value="ELR19668.1"/>
    <property type="molecule type" value="Genomic_DNA"/>
</dbReference>
<sequence length="512" mass="58080">MDESEKSSNELVKALQNKRRRSVSLTSGKGQKAPALNPFVNETRCLTPYDFVNGQLVVCGVLLFPLRALSLILLILFSYPFAKIALLGLSRKELQERPLVGWRKMMLLELRTKGHPSYEAPIVVCNHPSIVEHFWLVHVFSPSVVAKDSLAKLPVLGTFLKAFQDSPTSRKDTADTILARAKTHCEAKGVDTWPQVMLFPEGTNSSSRGIISFRLGAFTPGLPIQPVVVRYPFKYHDVSASDPALPTLWLLFRTMCQFYNRMEVQYLPVYYPSDEEKSDPKLFANNVRQVMARALGVPTTEHAYEDVMLQGEAVKKHFPAPMVLLEAGRIHEAFDFVDLSRANLLKYFEKFMEMDADHSGEITYPEFVQVLGLPDTPYTQNLFHLLDVDESGSIDFREFITGLAMLDKSTSEETLRFVFDIFDVNKDGKIYRNQLGSILRTAFPALTEEQIDDLFARVDVKGYGAITYDEFVEFAGKNPEYVRLLLDVRKERQKQEKQQVQAASTPQSKKND</sequence>
<dbReference type="STRING" id="1257118.L8H4L3"/>
<keyword evidence="8 17" id="KW-1133">Transmembrane helix</keyword>
<dbReference type="Gene3D" id="1.10.238.10">
    <property type="entry name" value="EF-hand"/>
    <property type="match status" value="1"/>
</dbReference>
<keyword evidence="11 17" id="KW-0472">Membrane</keyword>
<dbReference type="Pfam" id="PF13202">
    <property type="entry name" value="EF-hand_5"/>
    <property type="match status" value="2"/>
</dbReference>
<dbReference type="OrthoDB" id="272512at2759"/>
<keyword evidence="7" id="KW-0106">Calcium</keyword>
<evidence type="ECO:0000256" key="1">
    <source>
        <dbReference type="ARBA" id="ARBA00004370"/>
    </source>
</evidence>
<evidence type="ECO:0000259" key="18">
    <source>
        <dbReference type="PROSITE" id="PS50222"/>
    </source>
</evidence>
<feature type="domain" description="EF-hand" evidence="18">
    <location>
        <begin position="410"/>
        <end position="445"/>
    </location>
</feature>
<dbReference type="GO" id="GO:0008654">
    <property type="term" value="P:phospholipid biosynthetic process"/>
    <property type="evidence" value="ECO:0007669"/>
    <property type="project" value="UniProtKB-KW"/>
</dbReference>
<dbReference type="SUPFAM" id="SSF47473">
    <property type="entry name" value="EF-hand"/>
    <property type="match status" value="1"/>
</dbReference>
<proteinExistence type="inferred from homology"/>
<evidence type="ECO:0000313" key="19">
    <source>
        <dbReference type="EMBL" id="ELR19668.1"/>
    </source>
</evidence>
<dbReference type="PRINTS" id="PR00450">
    <property type="entry name" value="RECOVERIN"/>
</dbReference>
<keyword evidence="9" id="KW-0443">Lipid metabolism</keyword>
<dbReference type="RefSeq" id="XP_004341760.1">
    <property type="nucleotide sequence ID" value="XM_004341712.1"/>
</dbReference>
<evidence type="ECO:0000256" key="12">
    <source>
        <dbReference type="ARBA" id="ARBA00023175"/>
    </source>
</evidence>
<evidence type="ECO:0000256" key="14">
    <source>
        <dbReference type="ARBA" id="ARBA00023264"/>
    </source>
</evidence>
<dbReference type="InterPro" id="IPR011992">
    <property type="entry name" value="EF-hand-dom_pair"/>
</dbReference>
<evidence type="ECO:0000256" key="15">
    <source>
        <dbReference type="ARBA" id="ARBA00023315"/>
    </source>
</evidence>
<keyword evidence="15 19" id="KW-0012">Acyltransferase</keyword>
<gene>
    <name evidence="19" type="ORF">ACA1_199500</name>
</gene>
<dbReference type="GO" id="GO:0005783">
    <property type="term" value="C:endoplasmic reticulum"/>
    <property type="evidence" value="ECO:0007669"/>
    <property type="project" value="TreeGrafter"/>
</dbReference>
<feature type="domain" description="EF-hand" evidence="18">
    <location>
        <begin position="446"/>
        <end position="481"/>
    </location>
</feature>
<dbReference type="Pfam" id="PF13499">
    <property type="entry name" value="EF-hand_7"/>
    <property type="match status" value="1"/>
</dbReference>
<protein>
    <submittedName>
        <fullName evidence="19">1acylglycerophosphocholine O-acyltransferase 1, putative</fullName>
    </submittedName>
</protein>
<dbReference type="KEGG" id="acan:ACA1_199500"/>
<dbReference type="PANTHER" id="PTHR23063">
    <property type="entry name" value="PHOSPHOLIPID ACYLTRANSFERASE"/>
    <property type="match status" value="1"/>
</dbReference>
<comment type="pathway">
    <text evidence="2">Lipid metabolism; phospholipid metabolism.</text>
</comment>
<evidence type="ECO:0000256" key="17">
    <source>
        <dbReference type="SAM" id="Phobius"/>
    </source>
</evidence>
<evidence type="ECO:0000256" key="7">
    <source>
        <dbReference type="ARBA" id="ARBA00022837"/>
    </source>
</evidence>
<comment type="similarity">
    <text evidence="3">Belongs to the 1-acyl-sn-glycerol-3-phosphate acyltransferase family.</text>
</comment>
<evidence type="ECO:0000313" key="20">
    <source>
        <dbReference type="Proteomes" id="UP000011083"/>
    </source>
</evidence>
<keyword evidence="13" id="KW-0594">Phospholipid biosynthesis</keyword>
<keyword evidence="4" id="KW-0444">Lipid biosynthesis</keyword>
<evidence type="ECO:0000256" key="10">
    <source>
        <dbReference type="ARBA" id="ARBA00023123"/>
    </source>
</evidence>
<organism evidence="19 20">
    <name type="scientific">Acanthamoeba castellanii (strain ATCC 30010 / Neff)</name>
    <dbReference type="NCBI Taxonomy" id="1257118"/>
    <lineage>
        <taxon>Eukaryota</taxon>
        <taxon>Amoebozoa</taxon>
        <taxon>Discosea</taxon>
        <taxon>Longamoebia</taxon>
        <taxon>Centramoebida</taxon>
        <taxon>Acanthamoebidae</taxon>
        <taxon>Acanthamoeba</taxon>
    </lineage>
</organism>
<dbReference type="InterPro" id="IPR045252">
    <property type="entry name" value="LPCAT1-like"/>
</dbReference>
<dbReference type="VEuPathDB" id="AmoebaDB:ACA1_199500"/>
<evidence type="ECO:0000256" key="5">
    <source>
        <dbReference type="ARBA" id="ARBA00022679"/>
    </source>
</evidence>
<evidence type="ECO:0000256" key="11">
    <source>
        <dbReference type="ARBA" id="ARBA00023136"/>
    </source>
</evidence>
<keyword evidence="6 17" id="KW-0812">Transmembrane</keyword>
<dbReference type="SMART" id="SM00054">
    <property type="entry name" value="EFh"/>
    <property type="match status" value="4"/>
</dbReference>
<dbReference type="GO" id="GO:0042171">
    <property type="term" value="F:lysophosphatidic acid acyltransferase activity"/>
    <property type="evidence" value="ECO:0007669"/>
    <property type="project" value="TreeGrafter"/>
</dbReference>
<evidence type="ECO:0000256" key="4">
    <source>
        <dbReference type="ARBA" id="ARBA00022516"/>
    </source>
</evidence>
<reference evidence="19 20" key="1">
    <citation type="journal article" date="2013" name="Genome Biol.">
        <title>Genome of Acanthamoeba castellanii highlights extensive lateral gene transfer and early evolution of tyrosine kinase signaling.</title>
        <authorList>
            <person name="Clarke M."/>
            <person name="Lohan A.J."/>
            <person name="Liu B."/>
            <person name="Lagkouvardos I."/>
            <person name="Roy S."/>
            <person name="Zafar N."/>
            <person name="Bertelli C."/>
            <person name="Schilde C."/>
            <person name="Kianianmomeni A."/>
            <person name="Burglin T.R."/>
            <person name="Frech C."/>
            <person name="Turcotte B."/>
            <person name="Kopec K.O."/>
            <person name="Synnott J.M."/>
            <person name="Choo C."/>
            <person name="Paponov I."/>
            <person name="Finkler A."/>
            <person name="Soon Heng Tan C."/>
            <person name="Hutchins A.P."/>
            <person name="Weinmeier T."/>
            <person name="Rattei T."/>
            <person name="Chu J.S."/>
            <person name="Gimenez G."/>
            <person name="Irimia M."/>
            <person name="Rigden D.J."/>
            <person name="Fitzpatrick D.A."/>
            <person name="Lorenzo-Morales J."/>
            <person name="Bateman A."/>
            <person name="Chiu C.H."/>
            <person name="Tang P."/>
            <person name="Hegemann P."/>
            <person name="Fromm H."/>
            <person name="Raoult D."/>
            <person name="Greub G."/>
            <person name="Miranda-Saavedra D."/>
            <person name="Chen N."/>
            <person name="Nash P."/>
            <person name="Ginger M.L."/>
            <person name="Horn M."/>
            <person name="Schaap P."/>
            <person name="Caler L."/>
            <person name="Loftus B."/>
        </authorList>
    </citation>
    <scope>NUCLEOTIDE SEQUENCE [LARGE SCALE GENOMIC DNA]</scope>
    <source>
        <strain evidence="19 20">Neff</strain>
    </source>
</reference>
<dbReference type="GO" id="GO:0016459">
    <property type="term" value="C:myosin complex"/>
    <property type="evidence" value="ECO:0007669"/>
    <property type="project" value="UniProtKB-KW"/>
</dbReference>
<evidence type="ECO:0000256" key="8">
    <source>
        <dbReference type="ARBA" id="ARBA00022989"/>
    </source>
</evidence>
<dbReference type="Proteomes" id="UP000011083">
    <property type="component" value="Unassembled WGS sequence"/>
</dbReference>
<dbReference type="SUPFAM" id="SSF69593">
    <property type="entry name" value="Glycerol-3-phosphate (1)-acyltransferase"/>
    <property type="match status" value="1"/>
</dbReference>